<evidence type="ECO:0000313" key="6">
    <source>
        <dbReference type="Proteomes" id="UP000542210"/>
    </source>
</evidence>
<dbReference type="EMBL" id="JACHND010000001">
    <property type="protein sequence ID" value="MBB4702742.1"/>
    <property type="molecule type" value="Genomic_DNA"/>
</dbReference>
<evidence type="ECO:0000256" key="3">
    <source>
        <dbReference type="ARBA" id="ARBA00022989"/>
    </source>
</evidence>
<dbReference type="AlphaFoldDB" id="A0A7W7GAU5"/>
<keyword evidence="6" id="KW-1185">Reference proteome</keyword>
<dbReference type="GO" id="GO:0008237">
    <property type="term" value="F:metallopeptidase activity"/>
    <property type="evidence" value="ECO:0007669"/>
    <property type="project" value="UniProtKB-KW"/>
</dbReference>
<protein>
    <submittedName>
        <fullName evidence="5">Putative metalloprotease</fullName>
    </submittedName>
</protein>
<dbReference type="InterPro" id="IPR007343">
    <property type="entry name" value="Uncharacterised_pept_Zn_put"/>
</dbReference>
<dbReference type="PANTHER" id="PTHR30168:SF0">
    <property type="entry name" value="INNER MEMBRANE PROTEIN"/>
    <property type="match status" value="1"/>
</dbReference>
<comment type="caution">
    <text evidence="5">The sequence shown here is derived from an EMBL/GenBank/DDBJ whole genome shotgun (WGS) entry which is preliminary data.</text>
</comment>
<dbReference type="GO" id="GO:0006508">
    <property type="term" value="P:proteolysis"/>
    <property type="evidence" value="ECO:0007669"/>
    <property type="project" value="UniProtKB-KW"/>
</dbReference>
<name>A0A7W7GAU5_9ACTN</name>
<dbReference type="RefSeq" id="WP_184882709.1">
    <property type="nucleotide sequence ID" value="NZ_BOOV01000005.1"/>
</dbReference>
<keyword evidence="5" id="KW-0645">Protease</keyword>
<dbReference type="GO" id="GO:0016020">
    <property type="term" value="C:membrane"/>
    <property type="evidence" value="ECO:0007669"/>
    <property type="project" value="UniProtKB-SubCell"/>
</dbReference>
<keyword evidence="5" id="KW-0378">Hydrolase</keyword>
<keyword evidence="5" id="KW-0482">Metalloprotease</keyword>
<sequence length="258" mass="28595">MRKLSLAILLTLVATLALQGRSWAYPIKNAPILTRNALYASGPLGRVSCPEPPVEAGDVASVKNYLVPLVRCLDTVWAAQFKKARLPFVKPGVRFLTKPQRACGRKWGKNIQAIYCNPTRQIVFLLDKSIVDDPGDLFLMDVIAHEYGHHVQNLAGMWKAYDRLPGRGENEYLEQTRRHELQAECLAGAFIGAVWPSLDRTAEDWNDLVAADRRSGDEIADVRDHGKGRNIANWLSRGYKATAPSACNTWIAGSAMVA</sequence>
<dbReference type="PANTHER" id="PTHR30168">
    <property type="entry name" value="PUTATIVE MEMBRANE PROTEIN YPFJ"/>
    <property type="match status" value="1"/>
</dbReference>
<comment type="subcellular location">
    <subcellularLocation>
        <location evidence="1">Membrane</location>
        <topology evidence="1">Single-pass membrane protein</topology>
    </subcellularLocation>
</comment>
<dbReference type="Pfam" id="PF04228">
    <property type="entry name" value="Zn_peptidase"/>
    <property type="match status" value="1"/>
</dbReference>
<keyword evidence="3" id="KW-1133">Transmembrane helix</keyword>
<evidence type="ECO:0000313" key="5">
    <source>
        <dbReference type="EMBL" id="MBB4702742.1"/>
    </source>
</evidence>
<proteinExistence type="predicted"/>
<evidence type="ECO:0000256" key="4">
    <source>
        <dbReference type="ARBA" id="ARBA00023136"/>
    </source>
</evidence>
<dbReference type="Proteomes" id="UP000542210">
    <property type="component" value="Unassembled WGS sequence"/>
</dbReference>
<organism evidence="5 6">
    <name type="scientific">Sphaerisporangium siamense</name>
    <dbReference type="NCBI Taxonomy" id="795645"/>
    <lineage>
        <taxon>Bacteria</taxon>
        <taxon>Bacillati</taxon>
        <taxon>Actinomycetota</taxon>
        <taxon>Actinomycetes</taxon>
        <taxon>Streptosporangiales</taxon>
        <taxon>Streptosporangiaceae</taxon>
        <taxon>Sphaerisporangium</taxon>
    </lineage>
</organism>
<evidence type="ECO:0000256" key="2">
    <source>
        <dbReference type="ARBA" id="ARBA00022692"/>
    </source>
</evidence>
<evidence type="ECO:0000256" key="1">
    <source>
        <dbReference type="ARBA" id="ARBA00004167"/>
    </source>
</evidence>
<keyword evidence="2" id="KW-0812">Transmembrane</keyword>
<accession>A0A7W7GAU5</accession>
<gene>
    <name evidence="5" type="ORF">BJ982_004286</name>
</gene>
<keyword evidence="4" id="KW-0472">Membrane</keyword>
<reference evidence="5 6" key="1">
    <citation type="submission" date="2020-08" db="EMBL/GenBank/DDBJ databases">
        <title>Sequencing the genomes of 1000 actinobacteria strains.</title>
        <authorList>
            <person name="Klenk H.-P."/>
        </authorList>
    </citation>
    <scope>NUCLEOTIDE SEQUENCE [LARGE SCALE GENOMIC DNA]</scope>
    <source>
        <strain evidence="5 6">DSM 45784</strain>
    </source>
</reference>